<evidence type="ECO:0000256" key="4">
    <source>
        <dbReference type="ARBA" id="ARBA00022617"/>
    </source>
</evidence>
<accession>A0A8H6XME7</accession>
<comment type="caution">
    <text evidence="13">The sequence shown here is derived from an EMBL/GenBank/DDBJ whole genome shotgun (WGS) entry which is preliminary data.</text>
</comment>
<dbReference type="OrthoDB" id="366214at2759"/>
<dbReference type="GO" id="GO:0020037">
    <property type="term" value="F:heme binding"/>
    <property type="evidence" value="ECO:0007669"/>
    <property type="project" value="TreeGrafter"/>
</dbReference>
<dbReference type="EMBL" id="JACAZI010000016">
    <property type="protein sequence ID" value="KAF7343086.1"/>
    <property type="molecule type" value="Genomic_DNA"/>
</dbReference>
<reference evidence="13" key="1">
    <citation type="submission" date="2020-05" db="EMBL/GenBank/DDBJ databases">
        <title>Mycena genomes resolve the evolution of fungal bioluminescence.</title>
        <authorList>
            <person name="Tsai I.J."/>
        </authorList>
    </citation>
    <scope>NUCLEOTIDE SEQUENCE</scope>
    <source>
        <strain evidence="13">CCC161011</strain>
    </source>
</reference>
<proteinExistence type="predicted"/>
<keyword evidence="5 11" id="KW-0812">Transmembrane</keyword>
<dbReference type="Gene3D" id="1.20.120.1770">
    <property type="match status" value="1"/>
</dbReference>
<dbReference type="Proteomes" id="UP000620124">
    <property type="component" value="Unassembled WGS sequence"/>
</dbReference>
<protein>
    <submittedName>
        <fullName evidence="13">Cytochrome b561 domain-containing protein</fullName>
    </submittedName>
</protein>
<dbReference type="Pfam" id="PF03188">
    <property type="entry name" value="Cytochrom_B561"/>
    <property type="match status" value="1"/>
</dbReference>
<dbReference type="PROSITE" id="PS50939">
    <property type="entry name" value="CYTOCHROME_B561"/>
    <property type="match status" value="1"/>
</dbReference>
<keyword evidence="8 11" id="KW-1133">Transmembrane helix</keyword>
<keyword evidence="6" id="KW-0479">Metal-binding</keyword>
<evidence type="ECO:0000313" key="13">
    <source>
        <dbReference type="EMBL" id="KAF7343086.1"/>
    </source>
</evidence>
<dbReference type="PANTHER" id="PTHR15422">
    <property type="entry name" value="OS05G0565100 PROTEIN"/>
    <property type="match status" value="1"/>
</dbReference>
<dbReference type="AlphaFoldDB" id="A0A8H6XME7"/>
<feature type="domain" description="Cytochrome b561" evidence="12">
    <location>
        <begin position="1"/>
        <end position="184"/>
    </location>
</feature>
<dbReference type="GO" id="GO:0140575">
    <property type="term" value="F:transmembrane monodehydroascorbate reductase activity"/>
    <property type="evidence" value="ECO:0007669"/>
    <property type="project" value="InterPro"/>
</dbReference>
<evidence type="ECO:0000256" key="5">
    <source>
        <dbReference type="ARBA" id="ARBA00022692"/>
    </source>
</evidence>
<evidence type="ECO:0000256" key="7">
    <source>
        <dbReference type="ARBA" id="ARBA00022982"/>
    </source>
</evidence>
<dbReference type="GO" id="GO:0016020">
    <property type="term" value="C:membrane"/>
    <property type="evidence" value="ECO:0007669"/>
    <property type="project" value="UniProtKB-SubCell"/>
</dbReference>
<evidence type="ECO:0000256" key="2">
    <source>
        <dbReference type="ARBA" id="ARBA00004141"/>
    </source>
</evidence>
<feature type="transmembrane region" description="Helical" evidence="11">
    <location>
        <begin position="21"/>
        <end position="40"/>
    </location>
</feature>
<dbReference type="InterPro" id="IPR045150">
    <property type="entry name" value="CYB561D1/2"/>
</dbReference>
<feature type="transmembrane region" description="Helical" evidence="11">
    <location>
        <begin position="52"/>
        <end position="71"/>
    </location>
</feature>
<keyword evidence="9" id="KW-0408">Iron</keyword>
<evidence type="ECO:0000256" key="1">
    <source>
        <dbReference type="ARBA" id="ARBA00001970"/>
    </source>
</evidence>
<evidence type="ECO:0000313" key="14">
    <source>
        <dbReference type="Proteomes" id="UP000620124"/>
    </source>
</evidence>
<dbReference type="CDD" id="cd08760">
    <property type="entry name" value="Cyt_b561_FRRS1_like"/>
    <property type="match status" value="1"/>
</dbReference>
<keyword evidence="3" id="KW-0813">Transport</keyword>
<evidence type="ECO:0000256" key="6">
    <source>
        <dbReference type="ARBA" id="ARBA00022723"/>
    </source>
</evidence>
<gene>
    <name evidence="13" type="ORF">MVEN_01739000</name>
</gene>
<dbReference type="GO" id="GO:0046872">
    <property type="term" value="F:metal ion binding"/>
    <property type="evidence" value="ECO:0007669"/>
    <property type="project" value="UniProtKB-KW"/>
</dbReference>
<sequence length="256" mass="28814">MSTFIPPLSPFENKARIHAHVAFFAYLVGLPLGICIARYLRTFTSAWFWPHALVNFLLTGPLIFAAFALGYQTTTASGLPHFTDPHQKVGLALLVLYLIQVLLGSFIHLVKFPRFPGGRPPQNYLHAVLGLSIVVLAMWQTHYGLWTEWALITDNVHPVNMRCRHFWLAIVVVRFVFLTPFSFFISPILYQILLLSLSLSTSPRNSHSLERQIVASLYAIGLLLLPRQFRQEANARRAKNAAGSDVGQKNSPEPLI</sequence>
<evidence type="ECO:0000256" key="3">
    <source>
        <dbReference type="ARBA" id="ARBA00022448"/>
    </source>
</evidence>
<feature type="transmembrane region" description="Helical" evidence="11">
    <location>
        <begin position="124"/>
        <end position="145"/>
    </location>
</feature>
<feature type="transmembrane region" description="Helical" evidence="11">
    <location>
        <begin position="91"/>
        <end position="112"/>
    </location>
</feature>
<evidence type="ECO:0000256" key="9">
    <source>
        <dbReference type="ARBA" id="ARBA00023004"/>
    </source>
</evidence>
<dbReference type="PANTHER" id="PTHR15422:SF24">
    <property type="entry name" value="DOMON RELATED DOMAIN-CONTAINING PROTEIN"/>
    <property type="match status" value="1"/>
</dbReference>
<organism evidence="13 14">
    <name type="scientific">Mycena venus</name>
    <dbReference type="NCBI Taxonomy" id="2733690"/>
    <lineage>
        <taxon>Eukaryota</taxon>
        <taxon>Fungi</taxon>
        <taxon>Dikarya</taxon>
        <taxon>Basidiomycota</taxon>
        <taxon>Agaricomycotina</taxon>
        <taxon>Agaricomycetes</taxon>
        <taxon>Agaricomycetidae</taxon>
        <taxon>Agaricales</taxon>
        <taxon>Marasmiineae</taxon>
        <taxon>Mycenaceae</taxon>
        <taxon>Mycena</taxon>
    </lineage>
</organism>
<evidence type="ECO:0000256" key="10">
    <source>
        <dbReference type="ARBA" id="ARBA00023136"/>
    </source>
</evidence>
<keyword evidence="4" id="KW-0349">Heme</keyword>
<feature type="transmembrane region" description="Helical" evidence="11">
    <location>
        <begin position="166"/>
        <end position="193"/>
    </location>
</feature>
<comment type="cofactor">
    <cofactor evidence="1">
        <name>heme b</name>
        <dbReference type="ChEBI" id="CHEBI:60344"/>
    </cofactor>
</comment>
<keyword evidence="10 11" id="KW-0472">Membrane</keyword>
<name>A0A8H6XME7_9AGAR</name>
<evidence type="ECO:0000259" key="12">
    <source>
        <dbReference type="PROSITE" id="PS50939"/>
    </source>
</evidence>
<keyword evidence="14" id="KW-1185">Reference proteome</keyword>
<comment type="subcellular location">
    <subcellularLocation>
        <location evidence="2">Membrane</location>
        <topology evidence="2">Multi-pass membrane protein</topology>
    </subcellularLocation>
</comment>
<keyword evidence="7" id="KW-0249">Electron transport</keyword>
<dbReference type="SMART" id="SM00665">
    <property type="entry name" value="B561"/>
    <property type="match status" value="1"/>
</dbReference>
<evidence type="ECO:0000256" key="11">
    <source>
        <dbReference type="SAM" id="Phobius"/>
    </source>
</evidence>
<evidence type="ECO:0000256" key="8">
    <source>
        <dbReference type="ARBA" id="ARBA00022989"/>
    </source>
</evidence>
<dbReference type="InterPro" id="IPR006593">
    <property type="entry name" value="Cyt_b561/ferric_Rdtase_TM"/>
</dbReference>